<proteinExistence type="predicted"/>
<keyword evidence="1" id="KW-0732">Signal</keyword>
<dbReference type="OrthoDB" id="9947910at2"/>
<reference evidence="3" key="1">
    <citation type="journal article" date="2012" name="Stand. Genomic Sci.">
        <title>Genome sequence of the Antarctic rhodopsins-containing flavobacterium Gillisia limnaea type strain (R-8282(T)).</title>
        <authorList>
            <person name="Riedel T."/>
            <person name="Held B."/>
            <person name="Nolan M."/>
            <person name="Lucas S."/>
            <person name="Lapidus A."/>
            <person name="Tice H."/>
            <person name="Del Rio T.G."/>
            <person name="Cheng J.F."/>
            <person name="Han C."/>
            <person name="Tapia R."/>
            <person name="Goodwin L.A."/>
            <person name="Pitluck S."/>
            <person name="Liolios K."/>
            <person name="Mavromatis K."/>
            <person name="Pagani I."/>
            <person name="Ivanova N."/>
            <person name="Mikhailova N."/>
            <person name="Pati A."/>
            <person name="Chen A."/>
            <person name="Palaniappan K."/>
            <person name="Land M."/>
            <person name="Rohde M."/>
            <person name="Tindall B.J."/>
            <person name="Detter J.C."/>
            <person name="Goker M."/>
            <person name="Bristow J."/>
            <person name="Eisen J.A."/>
            <person name="Markowitz V."/>
            <person name="Hugenholtz P."/>
            <person name="Kyrpides N.C."/>
            <person name="Klenk H.P."/>
            <person name="Woyke T."/>
        </authorList>
    </citation>
    <scope>NUCLEOTIDE SEQUENCE [LARGE SCALE GENOMIC DNA]</scope>
    <source>
        <strain evidence="3">DSM 15749 / LMG 21470 / R-8282</strain>
    </source>
</reference>
<feature type="chain" id="PRO_5003560402" description="Lipoprotein" evidence="1">
    <location>
        <begin position="23"/>
        <end position="79"/>
    </location>
</feature>
<dbReference type="PROSITE" id="PS51257">
    <property type="entry name" value="PROKAR_LIPOPROTEIN"/>
    <property type="match status" value="1"/>
</dbReference>
<name>H2BV35_GILLR</name>
<sequence length="79" mass="8917">MKRFFKVSLLLFAMSISLVACRETNEADDIDQLRAEGADVEVSDDGQKIKIKTDDKKIKIKTDDDGNVKKKVKVDNDDN</sequence>
<keyword evidence="3" id="KW-1185">Reference proteome</keyword>
<accession>H2BV35</accession>
<gene>
    <name evidence="2" type="ORF">Gilli_3323</name>
</gene>
<dbReference type="EMBL" id="JH594606">
    <property type="protein sequence ID" value="EHQ03925.1"/>
    <property type="molecule type" value="Genomic_DNA"/>
</dbReference>
<dbReference type="HOGENOM" id="CLU_196682_0_0_10"/>
<dbReference type="AlphaFoldDB" id="H2BV35"/>
<evidence type="ECO:0008006" key="4">
    <source>
        <dbReference type="Google" id="ProtNLM"/>
    </source>
</evidence>
<dbReference type="Proteomes" id="UP000003844">
    <property type="component" value="Unassembled WGS sequence"/>
</dbReference>
<organism evidence="2 3">
    <name type="scientific">Gillisia limnaea (strain DSM 15749 / LMG 21470 / R-8282)</name>
    <dbReference type="NCBI Taxonomy" id="865937"/>
    <lineage>
        <taxon>Bacteria</taxon>
        <taxon>Pseudomonadati</taxon>
        <taxon>Bacteroidota</taxon>
        <taxon>Flavobacteriia</taxon>
        <taxon>Flavobacteriales</taxon>
        <taxon>Flavobacteriaceae</taxon>
        <taxon>Gillisia</taxon>
    </lineage>
</organism>
<dbReference type="STRING" id="865937.Gilli_3323"/>
<dbReference type="RefSeq" id="WP_006990231.1">
    <property type="nucleotide sequence ID" value="NZ_JH594606.1"/>
</dbReference>
<evidence type="ECO:0000256" key="1">
    <source>
        <dbReference type="SAM" id="SignalP"/>
    </source>
</evidence>
<evidence type="ECO:0000313" key="3">
    <source>
        <dbReference type="Proteomes" id="UP000003844"/>
    </source>
</evidence>
<evidence type="ECO:0000313" key="2">
    <source>
        <dbReference type="EMBL" id="EHQ03925.1"/>
    </source>
</evidence>
<feature type="signal peptide" evidence="1">
    <location>
        <begin position="1"/>
        <end position="22"/>
    </location>
</feature>
<protein>
    <recommendedName>
        <fullName evidence="4">Lipoprotein</fullName>
    </recommendedName>
</protein>
<dbReference type="eggNOG" id="ENOG5030ZTC">
    <property type="taxonomic scope" value="Bacteria"/>
</dbReference>